<protein>
    <recommendedName>
        <fullName evidence="1">DUF4283 domain-containing protein</fullName>
    </recommendedName>
</protein>
<dbReference type="AlphaFoldDB" id="A0A7J8M7Y3"/>
<keyword evidence="3" id="KW-1185">Reference proteome</keyword>
<reference evidence="2 3" key="1">
    <citation type="journal article" date="2019" name="Genome Biol. Evol.">
        <title>Insights into the evolution of the New World diploid cottons (Gossypium, subgenus Houzingenia) based on genome sequencing.</title>
        <authorList>
            <person name="Grover C.E."/>
            <person name="Arick M.A. 2nd"/>
            <person name="Thrash A."/>
            <person name="Conover J.L."/>
            <person name="Sanders W.S."/>
            <person name="Peterson D.G."/>
            <person name="Frelichowski J.E."/>
            <person name="Scheffler J.A."/>
            <person name="Scheffler B.E."/>
            <person name="Wendel J.F."/>
        </authorList>
    </citation>
    <scope>NUCLEOTIDE SEQUENCE [LARGE SCALE GENOMIC DNA]</scope>
    <source>
        <strain evidence="2">157</strain>
        <tissue evidence="2">Leaf</tissue>
    </source>
</reference>
<accession>A0A7J8M7Y3</accession>
<dbReference type="Proteomes" id="UP000593572">
    <property type="component" value="Unassembled WGS sequence"/>
</dbReference>
<evidence type="ECO:0000313" key="2">
    <source>
        <dbReference type="EMBL" id="MBA0560808.1"/>
    </source>
</evidence>
<evidence type="ECO:0000313" key="3">
    <source>
        <dbReference type="Proteomes" id="UP000593572"/>
    </source>
</evidence>
<name>A0A7J8M7Y3_9ROSI</name>
<proteinExistence type="predicted"/>
<dbReference type="InterPro" id="IPR025558">
    <property type="entry name" value="DUF4283"/>
</dbReference>
<feature type="domain" description="DUF4283" evidence="1">
    <location>
        <begin position="1"/>
        <end position="60"/>
    </location>
</feature>
<dbReference type="EMBL" id="JABEZX010000007">
    <property type="protein sequence ID" value="MBA0560808.1"/>
    <property type="molecule type" value="Genomic_DNA"/>
</dbReference>
<dbReference type="Pfam" id="PF14111">
    <property type="entry name" value="DUF4283"/>
    <property type="match status" value="1"/>
</dbReference>
<organism evidence="2 3">
    <name type="scientific">Gossypium lobatum</name>
    <dbReference type="NCBI Taxonomy" id="34289"/>
    <lineage>
        <taxon>Eukaryota</taxon>
        <taxon>Viridiplantae</taxon>
        <taxon>Streptophyta</taxon>
        <taxon>Embryophyta</taxon>
        <taxon>Tracheophyta</taxon>
        <taxon>Spermatophyta</taxon>
        <taxon>Magnoliopsida</taxon>
        <taxon>eudicotyledons</taxon>
        <taxon>Gunneridae</taxon>
        <taxon>Pentapetalae</taxon>
        <taxon>rosids</taxon>
        <taxon>malvids</taxon>
        <taxon>Malvales</taxon>
        <taxon>Malvaceae</taxon>
        <taxon>Malvoideae</taxon>
        <taxon>Gossypium</taxon>
    </lineage>
</organism>
<evidence type="ECO:0000259" key="1">
    <source>
        <dbReference type="Pfam" id="PF14111"/>
    </source>
</evidence>
<gene>
    <name evidence="2" type="ORF">Golob_017685</name>
</gene>
<comment type="caution">
    <text evidence="2">The sequence shown here is derived from an EMBL/GenBank/DDBJ whole genome shotgun (WGS) entry which is preliminary data.</text>
</comment>
<sequence length="77" mass="9061">MTNLWHLLGGVQISDVGGKRYLFKFFHELDIDRVIMGTPWIFNIHLLVFHRLKEEEDPMEVPLVSSAFWIQVHDLPS</sequence>